<feature type="region of interest" description="Disordered" evidence="1">
    <location>
        <begin position="1"/>
        <end position="83"/>
    </location>
</feature>
<dbReference type="AlphaFoldDB" id="A0AAV7MMJ6"/>
<evidence type="ECO:0000313" key="3">
    <source>
        <dbReference type="Proteomes" id="UP001066276"/>
    </source>
</evidence>
<proteinExistence type="predicted"/>
<reference evidence="2" key="1">
    <citation type="journal article" date="2022" name="bioRxiv">
        <title>Sequencing and chromosome-scale assembly of the giantPleurodeles waltlgenome.</title>
        <authorList>
            <person name="Brown T."/>
            <person name="Elewa A."/>
            <person name="Iarovenko S."/>
            <person name="Subramanian E."/>
            <person name="Araus A.J."/>
            <person name="Petzold A."/>
            <person name="Susuki M."/>
            <person name="Suzuki K.-i.T."/>
            <person name="Hayashi T."/>
            <person name="Toyoda A."/>
            <person name="Oliveira C."/>
            <person name="Osipova E."/>
            <person name="Leigh N.D."/>
            <person name="Simon A."/>
            <person name="Yun M.H."/>
        </authorList>
    </citation>
    <scope>NUCLEOTIDE SEQUENCE</scope>
    <source>
        <strain evidence="2">20211129_DDA</strain>
        <tissue evidence="2">Liver</tissue>
    </source>
</reference>
<evidence type="ECO:0000256" key="1">
    <source>
        <dbReference type="SAM" id="MobiDB-lite"/>
    </source>
</evidence>
<feature type="compositionally biased region" description="Basic and acidic residues" evidence="1">
    <location>
        <begin position="45"/>
        <end position="73"/>
    </location>
</feature>
<keyword evidence="3" id="KW-1185">Reference proteome</keyword>
<gene>
    <name evidence="2" type="ORF">NDU88_001997</name>
</gene>
<dbReference type="Proteomes" id="UP001066276">
    <property type="component" value="Chromosome 9"/>
</dbReference>
<feature type="compositionally biased region" description="Basic and acidic residues" evidence="1">
    <location>
        <begin position="1"/>
        <end position="12"/>
    </location>
</feature>
<name>A0AAV7MMJ6_PLEWA</name>
<protein>
    <submittedName>
        <fullName evidence="2">Uncharacterized protein</fullName>
    </submittedName>
</protein>
<organism evidence="2 3">
    <name type="scientific">Pleurodeles waltl</name>
    <name type="common">Iberian ribbed newt</name>
    <dbReference type="NCBI Taxonomy" id="8319"/>
    <lineage>
        <taxon>Eukaryota</taxon>
        <taxon>Metazoa</taxon>
        <taxon>Chordata</taxon>
        <taxon>Craniata</taxon>
        <taxon>Vertebrata</taxon>
        <taxon>Euteleostomi</taxon>
        <taxon>Amphibia</taxon>
        <taxon>Batrachia</taxon>
        <taxon>Caudata</taxon>
        <taxon>Salamandroidea</taxon>
        <taxon>Salamandridae</taxon>
        <taxon>Pleurodelinae</taxon>
        <taxon>Pleurodeles</taxon>
    </lineage>
</organism>
<dbReference type="EMBL" id="JANPWB010000013">
    <property type="protein sequence ID" value="KAJ1104587.1"/>
    <property type="molecule type" value="Genomic_DNA"/>
</dbReference>
<sequence length="83" mass="9634">MGANDSGKERRQPGQRRYYRLPRDALGAPPPQQTRVRSRGARAPYTDESRVMPWGERDRDQAPNRRAERRRAETPLPRGSPEH</sequence>
<comment type="caution">
    <text evidence="2">The sequence shown here is derived from an EMBL/GenBank/DDBJ whole genome shotgun (WGS) entry which is preliminary data.</text>
</comment>
<evidence type="ECO:0000313" key="2">
    <source>
        <dbReference type="EMBL" id="KAJ1104587.1"/>
    </source>
</evidence>
<accession>A0AAV7MMJ6</accession>